<dbReference type="PROSITE" id="PS51462">
    <property type="entry name" value="NUDIX"/>
    <property type="match status" value="1"/>
</dbReference>
<reference evidence="3 4" key="1">
    <citation type="submission" date="2024-10" db="EMBL/GenBank/DDBJ databases">
        <title>Updated reference genomes for cyclostephanoid diatoms.</title>
        <authorList>
            <person name="Roberts W.R."/>
            <person name="Alverson A.J."/>
        </authorList>
    </citation>
    <scope>NUCLEOTIDE SEQUENCE [LARGE SCALE GENOMIC DNA]</scope>
    <source>
        <strain evidence="3 4">AJA232-27</strain>
    </source>
</reference>
<keyword evidence="4" id="KW-1185">Reference proteome</keyword>
<keyword evidence="1" id="KW-1133">Transmembrane helix</keyword>
<sequence>MIPMIFTNRRGIHVHRLPKLYIVLLTISALLFFAIVCNNSSNDEFEGGDGKCQTSLGSYQGAIYTKSDTTRQNKCLVESPWMRVSQHTVTTPTTGDGTTKSKTIDDWLFIDYHDRINVLVEAPPPNSHHPSTSINKKDYEETDTDEKHFIIMEQTKYALHSSSLAIVGGLIEPSDVGGAIDAAKREVLEELSISCHSWKDLGKFRTDVNRGMGWVYPFLATSCTYDALDSDAGKLVIENEDSSNADSSNVVGDRDTEKQHIRKMSLSEVRRAVMDGKFVEVQWSNTVALAMLHLSSVRSGAERRRREATASDFTIS</sequence>
<organism evidence="3 4">
    <name type="scientific">Discostella pseudostelligera</name>
    <dbReference type="NCBI Taxonomy" id="259834"/>
    <lineage>
        <taxon>Eukaryota</taxon>
        <taxon>Sar</taxon>
        <taxon>Stramenopiles</taxon>
        <taxon>Ochrophyta</taxon>
        <taxon>Bacillariophyta</taxon>
        <taxon>Coscinodiscophyceae</taxon>
        <taxon>Thalassiosirophycidae</taxon>
        <taxon>Stephanodiscales</taxon>
        <taxon>Stephanodiscaceae</taxon>
        <taxon>Discostella</taxon>
    </lineage>
</organism>
<keyword evidence="1" id="KW-0472">Membrane</keyword>
<dbReference type="EMBL" id="JALLBG020000055">
    <property type="protein sequence ID" value="KAL3769442.1"/>
    <property type="molecule type" value="Genomic_DNA"/>
</dbReference>
<dbReference type="InterPro" id="IPR015797">
    <property type="entry name" value="NUDIX_hydrolase-like_dom_sf"/>
</dbReference>
<dbReference type="SUPFAM" id="SSF55811">
    <property type="entry name" value="Nudix"/>
    <property type="match status" value="1"/>
</dbReference>
<evidence type="ECO:0000256" key="1">
    <source>
        <dbReference type="SAM" id="Phobius"/>
    </source>
</evidence>
<dbReference type="Gene3D" id="3.90.79.10">
    <property type="entry name" value="Nucleoside Triphosphate Pyrophosphohydrolase"/>
    <property type="match status" value="1"/>
</dbReference>
<dbReference type="AlphaFoldDB" id="A0ABD3N173"/>
<accession>A0ABD3N173</accession>
<proteinExistence type="predicted"/>
<name>A0ABD3N173_9STRA</name>
<dbReference type="Proteomes" id="UP001530293">
    <property type="component" value="Unassembled WGS sequence"/>
</dbReference>
<feature type="domain" description="Nudix hydrolase" evidence="2">
    <location>
        <begin position="127"/>
        <end position="286"/>
    </location>
</feature>
<evidence type="ECO:0000313" key="3">
    <source>
        <dbReference type="EMBL" id="KAL3769442.1"/>
    </source>
</evidence>
<feature type="transmembrane region" description="Helical" evidence="1">
    <location>
        <begin position="20"/>
        <end position="36"/>
    </location>
</feature>
<comment type="caution">
    <text evidence="3">The sequence shown here is derived from an EMBL/GenBank/DDBJ whole genome shotgun (WGS) entry which is preliminary data.</text>
</comment>
<keyword evidence="1" id="KW-0812">Transmembrane</keyword>
<protein>
    <recommendedName>
        <fullName evidence="2">Nudix hydrolase domain-containing protein</fullName>
    </recommendedName>
</protein>
<evidence type="ECO:0000313" key="4">
    <source>
        <dbReference type="Proteomes" id="UP001530293"/>
    </source>
</evidence>
<dbReference type="InterPro" id="IPR000086">
    <property type="entry name" value="NUDIX_hydrolase_dom"/>
</dbReference>
<evidence type="ECO:0000259" key="2">
    <source>
        <dbReference type="PROSITE" id="PS51462"/>
    </source>
</evidence>
<gene>
    <name evidence="3" type="ORF">ACHAWU_008851</name>
</gene>